<organism evidence="1">
    <name type="scientific">uncultured Phycisphaerae bacterium</name>
    <dbReference type="NCBI Taxonomy" id="904963"/>
    <lineage>
        <taxon>Bacteria</taxon>
        <taxon>Pseudomonadati</taxon>
        <taxon>Planctomycetota</taxon>
        <taxon>Phycisphaerae</taxon>
        <taxon>environmental samples</taxon>
    </lineage>
</organism>
<dbReference type="AlphaFoldDB" id="A0A6J4Q9S1"/>
<dbReference type="EMBL" id="CADCUQ010000912">
    <property type="protein sequence ID" value="CAA9437974.1"/>
    <property type="molecule type" value="Genomic_DNA"/>
</dbReference>
<gene>
    <name evidence="1" type="ORF">AVDCRST_MAG64-3936</name>
</gene>
<proteinExistence type="predicted"/>
<sequence length="29" mass="2809">PGKIAMARLLARLENGRAAAAAGTDTAAA</sequence>
<evidence type="ECO:0000313" key="1">
    <source>
        <dbReference type="EMBL" id="CAA9437974.1"/>
    </source>
</evidence>
<name>A0A6J4Q9S1_9BACT</name>
<reference evidence="1" key="1">
    <citation type="submission" date="2020-02" db="EMBL/GenBank/DDBJ databases">
        <authorList>
            <person name="Meier V. D."/>
        </authorList>
    </citation>
    <scope>NUCLEOTIDE SEQUENCE</scope>
    <source>
        <strain evidence="1">AVDCRST_MAG64</strain>
    </source>
</reference>
<accession>A0A6J4Q9S1</accession>
<protein>
    <submittedName>
        <fullName evidence="1">Uncharacterized protein</fullName>
    </submittedName>
</protein>
<feature type="non-terminal residue" evidence="1">
    <location>
        <position position="1"/>
    </location>
</feature>